<dbReference type="NCBIfam" id="TIGR00071">
    <property type="entry name" value="hisT_truA"/>
    <property type="match status" value="1"/>
</dbReference>
<feature type="binding site" evidence="4">
    <location>
        <position position="145"/>
    </location>
    <ligand>
        <name>substrate</name>
    </ligand>
</feature>
<dbReference type="GO" id="GO:0003723">
    <property type="term" value="F:RNA binding"/>
    <property type="evidence" value="ECO:0007669"/>
    <property type="project" value="InterPro"/>
</dbReference>
<comment type="function">
    <text evidence="4">Formation of pseudouridine at positions 38, 39 and 40 in the anticodon stem and loop of transfer RNAs.</text>
</comment>
<evidence type="ECO:0000256" key="1">
    <source>
        <dbReference type="ARBA" id="ARBA00009375"/>
    </source>
</evidence>
<comment type="subunit">
    <text evidence="4">Homodimer.</text>
</comment>
<dbReference type="HAMAP" id="MF_00171">
    <property type="entry name" value="TruA"/>
    <property type="match status" value="1"/>
</dbReference>
<sequence>MYRVATEFYFGDIFAFLLPGLMSRTFHLTIAYDGTDYSGWQVQPGQRTIQGELEQAAATLVGDNAALETASDARSPLRILGSGRTDAGVHAWGQVARCVLPGWRADCTAVLRGLNSRLPADIAVLDVRETASSFHPIADAIGKRYRYQVQLGGQRDPFSLRTCHRIHAAIDPERLQAAASRFIGERDFAAFQASGAPRNSTVRIISHSAWSRDTAAAESGQTDRGGEFGSRWYYEVEGNGFLYNMVRNLVGTMLEVARGRRPLDWIDEVLQSGDRTLAGATAPANGLILVRVNYPDRVFKSRPTQACAEDREKFF</sequence>
<keyword evidence="3 4" id="KW-0413">Isomerase</keyword>
<comment type="catalytic activity">
    <reaction evidence="4 5">
        <text>uridine(38/39/40) in tRNA = pseudouridine(38/39/40) in tRNA</text>
        <dbReference type="Rhea" id="RHEA:22376"/>
        <dbReference type="Rhea" id="RHEA-COMP:10085"/>
        <dbReference type="Rhea" id="RHEA-COMP:10087"/>
        <dbReference type="ChEBI" id="CHEBI:65314"/>
        <dbReference type="ChEBI" id="CHEBI:65315"/>
        <dbReference type="EC" id="5.4.99.12"/>
    </reaction>
</comment>
<dbReference type="InterPro" id="IPR020095">
    <property type="entry name" value="PsdUridine_synth_TruA_C"/>
</dbReference>
<organism evidence="7 8">
    <name type="scientific">Allorhodopirellula solitaria</name>
    <dbReference type="NCBI Taxonomy" id="2527987"/>
    <lineage>
        <taxon>Bacteria</taxon>
        <taxon>Pseudomonadati</taxon>
        <taxon>Planctomycetota</taxon>
        <taxon>Planctomycetia</taxon>
        <taxon>Pirellulales</taxon>
        <taxon>Pirellulaceae</taxon>
        <taxon>Allorhodopirellula</taxon>
    </lineage>
</organism>
<dbReference type="AlphaFoldDB" id="A0A5C5YK14"/>
<feature type="active site" description="Nucleophile" evidence="4">
    <location>
        <position position="86"/>
    </location>
</feature>
<evidence type="ECO:0000256" key="5">
    <source>
        <dbReference type="RuleBase" id="RU003792"/>
    </source>
</evidence>
<protein>
    <recommendedName>
        <fullName evidence="4">tRNA pseudouridine synthase A</fullName>
        <ecNumber evidence="4">5.4.99.12</ecNumber>
    </recommendedName>
    <alternativeName>
        <fullName evidence="4">tRNA pseudouridine(38-40) synthase</fullName>
    </alternativeName>
    <alternativeName>
        <fullName evidence="4">tRNA pseudouridylate synthase I</fullName>
    </alternativeName>
    <alternativeName>
        <fullName evidence="4">tRNA-uridine isomerase I</fullName>
    </alternativeName>
</protein>
<dbReference type="GO" id="GO:0031119">
    <property type="term" value="P:tRNA pseudouridine synthesis"/>
    <property type="evidence" value="ECO:0007669"/>
    <property type="project" value="UniProtKB-UniRule"/>
</dbReference>
<dbReference type="CDD" id="cd02570">
    <property type="entry name" value="PseudoU_synth_EcTruA"/>
    <property type="match status" value="1"/>
</dbReference>
<dbReference type="Pfam" id="PF01416">
    <property type="entry name" value="PseudoU_synth_1"/>
    <property type="match status" value="2"/>
</dbReference>
<proteinExistence type="inferred from homology"/>
<dbReference type="EMBL" id="SJPK01000001">
    <property type="protein sequence ID" value="TWT75191.1"/>
    <property type="molecule type" value="Genomic_DNA"/>
</dbReference>
<evidence type="ECO:0000256" key="2">
    <source>
        <dbReference type="ARBA" id="ARBA00022694"/>
    </source>
</evidence>
<evidence type="ECO:0000259" key="6">
    <source>
        <dbReference type="Pfam" id="PF01416"/>
    </source>
</evidence>
<dbReference type="Proteomes" id="UP000318053">
    <property type="component" value="Unassembled WGS sequence"/>
</dbReference>
<evidence type="ECO:0000313" key="8">
    <source>
        <dbReference type="Proteomes" id="UP000318053"/>
    </source>
</evidence>
<dbReference type="EC" id="5.4.99.12" evidence="4"/>
<gene>
    <name evidence="4 7" type="primary">truA</name>
    <name evidence="7" type="ORF">CA85_04800</name>
</gene>
<dbReference type="InterPro" id="IPR020094">
    <property type="entry name" value="TruA/RsuA/RluB/E/F_N"/>
</dbReference>
<dbReference type="InterPro" id="IPR020097">
    <property type="entry name" value="PsdUridine_synth_TruA_a/b_dom"/>
</dbReference>
<dbReference type="InterPro" id="IPR001406">
    <property type="entry name" value="PsdUridine_synth_TruA"/>
</dbReference>
<comment type="similarity">
    <text evidence="1 4 5">Belongs to the tRNA pseudouridine synthase TruA family.</text>
</comment>
<comment type="caution">
    <text evidence="7">The sequence shown here is derived from an EMBL/GenBank/DDBJ whole genome shotgun (WGS) entry which is preliminary data.</text>
</comment>
<evidence type="ECO:0000313" key="7">
    <source>
        <dbReference type="EMBL" id="TWT75191.1"/>
    </source>
</evidence>
<keyword evidence="2 4" id="KW-0819">tRNA processing</keyword>
<evidence type="ECO:0000256" key="4">
    <source>
        <dbReference type="HAMAP-Rule" id="MF_00171"/>
    </source>
</evidence>
<dbReference type="InterPro" id="IPR020103">
    <property type="entry name" value="PsdUridine_synth_cat_dom_sf"/>
</dbReference>
<comment type="caution">
    <text evidence="4">Lacks conserved residue(s) required for the propagation of feature annotation.</text>
</comment>
<dbReference type="PANTHER" id="PTHR11142:SF0">
    <property type="entry name" value="TRNA PSEUDOURIDINE SYNTHASE-LIKE 1"/>
    <property type="match status" value="1"/>
</dbReference>
<evidence type="ECO:0000256" key="3">
    <source>
        <dbReference type="ARBA" id="ARBA00023235"/>
    </source>
</evidence>
<reference evidence="7 8" key="1">
    <citation type="submission" date="2019-02" db="EMBL/GenBank/DDBJ databases">
        <title>Deep-cultivation of Planctomycetes and their phenomic and genomic characterization uncovers novel biology.</title>
        <authorList>
            <person name="Wiegand S."/>
            <person name="Jogler M."/>
            <person name="Boedeker C."/>
            <person name="Pinto D."/>
            <person name="Vollmers J."/>
            <person name="Rivas-Marin E."/>
            <person name="Kohn T."/>
            <person name="Peeters S.H."/>
            <person name="Heuer A."/>
            <person name="Rast P."/>
            <person name="Oberbeckmann S."/>
            <person name="Bunk B."/>
            <person name="Jeske O."/>
            <person name="Meyerdierks A."/>
            <person name="Storesund J.E."/>
            <person name="Kallscheuer N."/>
            <person name="Luecker S."/>
            <person name="Lage O.M."/>
            <person name="Pohl T."/>
            <person name="Merkel B.J."/>
            <person name="Hornburger P."/>
            <person name="Mueller R.-W."/>
            <person name="Bruemmer F."/>
            <person name="Labrenz M."/>
            <person name="Spormann A.M."/>
            <person name="Op Den Camp H."/>
            <person name="Overmann J."/>
            <person name="Amann R."/>
            <person name="Jetten M.S.M."/>
            <person name="Mascher T."/>
            <person name="Medema M.H."/>
            <person name="Devos D.P."/>
            <person name="Kaster A.-K."/>
            <person name="Ovreas L."/>
            <person name="Rohde M."/>
            <person name="Galperin M.Y."/>
            <person name="Jogler C."/>
        </authorList>
    </citation>
    <scope>NUCLEOTIDE SEQUENCE [LARGE SCALE GENOMIC DNA]</scope>
    <source>
        <strain evidence="7 8">CA85</strain>
    </source>
</reference>
<dbReference type="Gene3D" id="3.30.70.580">
    <property type="entry name" value="Pseudouridine synthase I, catalytic domain, N-terminal subdomain"/>
    <property type="match status" value="1"/>
</dbReference>
<accession>A0A5C5YK14</accession>
<keyword evidence="8" id="KW-1185">Reference proteome</keyword>
<feature type="domain" description="Pseudouridine synthase I TruA alpha/beta" evidence="6">
    <location>
        <begin position="30"/>
        <end position="130"/>
    </location>
</feature>
<feature type="domain" description="Pseudouridine synthase I TruA alpha/beta" evidence="6">
    <location>
        <begin position="178"/>
        <end position="295"/>
    </location>
</feature>
<name>A0A5C5YK14_9BACT</name>
<dbReference type="SUPFAM" id="SSF55120">
    <property type="entry name" value="Pseudouridine synthase"/>
    <property type="match status" value="1"/>
</dbReference>
<dbReference type="PANTHER" id="PTHR11142">
    <property type="entry name" value="PSEUDOURIDYLATE SYNTHASE"/>
    <property type="match status" value="1"/>
</dbReference>
<dbReference type="Gene3D" id="3.30.70.660">
    <property type="entry name" value="Pseudouridine synthase I, catalytic domain, C-terminal subdomain"/>
    <property type="match status" value="1"/>
</dbReference>
<dbReference type="GO" id="GO:0160147">
    <property type="term" value="F:tRNA pseudouridine(38-40) synthase activity"/>
    <property type="evidence" value="ECO:0007669"/>
    <property type="project" value="UniProtKB-EC"/>
</dbReference>